<protein>
    <submittedName>
        <fullName evidence="1">Uncharacterized protein</fullName>
    </submittedName>
</protein>
<dbReference type="SUPFAM" id="SSF48371">
    <property type="entry name" value="ARM repeat"/>
    <property type="match status" value="1"/>
</dbReference>
<gene>
    <name evidence="1" type="ORF">HPULCUR_006188</name>
</gene>
<evidence type="ECO:0000313" key="2">
    <source>
        <dbReference type="Proteomes" id="UP001476247"/>
    </source>
</evidence>
<dbReference type="InterPro" id="IPR011989">
    <property type="entry name" value="ARM-like"/>
</dbReference>
<dbReference type="Gene3D" id="1.25.10.10">
    <property type="entry name" value="Leucine-rich Repeat Variant"/>
    <property type="match status" value="1"/>
</dbReference>
<evidence type="ECO:0000313" key="1">
    <source>
        <dbReference type="EMBL" id="GAA5800752.1"/>
    </source>
</evidence>
<proteinExistence type="predicted"/>
<comment type="caution">
    <text evidence="1">The sequence shown here is derived from an EMBL/GenBank/DDBJ whole genome shotgun (WGS) entry which is preliminary data.</text>
</comment>
<organism evidence="1 2">
    <name type="scientific">Helicostylum pulchrum</name>
    <dbReference type="NCBI Taxonomy" id="562976"/>
    <lineage>
        <taxon>Eukaryota</taxon>
        <taxon>Fungi</taxon>
        <taxon>Fungi incertae sedis</taxon>
        <taxon>Mucoromycota</taxon>
        <taxon>Mucoromycotina</taxon>
        <taxon>Mucoromycetes</taxon>
        <taxon>Mucorales</taxon>
        <taxon>Mucorineae</taxon>
        <taxon>Mucoraceae</taxon>
        <taxon>Helicostylum</taxon>
    </lineage>
</organism>
<sequence>MNPLPKVLIENGFVSLLARMARMTYGNTNMPKFCMQSLVRIAANVEVPEAKKVLTELLDYNIVDLISNCLRGDDVELIYWAAGLMHEFVLKDVAADKFREIKGIHVILAGLLSAEEMYISRVILRTIKFMAYGQDKFRHEMVRSGMVKKIMHCLSLDDEDVRYWAILCIHVVAGQVESHEDIISAPEFETLLELSLSTKIKVAIFVSDILSLICCIGKKDPLFFYNLLFC</sequence>
<dbReference type="InterPro" id="IPR016024">
    <property type="entry name" value="ARM-type_fold"/>
</dbReference>
<name>A0ABP9Y371_9FUNG</name>
<keyword evidence="2" id="KW-1185">Reference proteome</keyword>
<reference evidence="1 2" key="1">
    <citation type="submission" date="2024-04" db="EMBL/GenBank/DDBJ databases">
        <title>genome sequences of Mucor flavus KT1a and Helicostylum pulchrum KT1b strains isolation_sourced from the surface of a dry-aged beef.</title>
        <authorList>
            <person name="Toyotome T."/>
            <person name="Hosono M."/>
            <person name="Torimaru M."/>
            <person name="Fukuda K."/>
            <person name="Mikami N."/>
        </authorList>
    </citation>
    <scope>NUCLEOTIDE SEQUENCE [LARGE SCALE GENOMIC DNA]</scope>
    <source>
        <strain evidence="1 2">KT1b</strain>
    </source>
</reference>
<dbReference type="Proteomes" id="UP001476247">
    <property type="component" value="Unassembled WGS sequence"/>
</dbReference>
<dbReference type="EMBL" id="BAABUJ010000016">
    <property type="protein sequence ID" value="GAA5800752.1"/>
    <property type="molecule type" value="Genomic_DNA"/>
</dbReference>
<accession>A0ABP9Y371</accession>